<dbReference type="SUPFAM" id="SSF56808">
    <property type="entry name" value="Ribosomal protein L1"/>
    <property type="match status" value="1"/>
</dbReference>
<sequence>MGHPLFILEEVLFSPIFSQVNLYLLSPNLITNSSLQVYLPFFNCHRLSIMAALPTPSGFSPKTVEKAVNALLKWRSSKLNTQKPQLLEHDEFFYLILTLKKIPHKGVSRINAHKIPLPCPLTNPLTEAPELCLIIDDRPKSGLNKDAAKKKIQNDNIPISKIIKISKLKTDYRPFEAKRKLCDSYDMFFADKRVVPLLPKMLGKQFFKKKKIPMTLDLKHQNWKEQIDKACGSALLFLRTGTCSVVKVGRVSMSREEISKNVMAAINGIAEIVPRKWGGIRSFHLKLLDSLALPVYQAVPDLKLKIDGSAKEQEEEDVAAEEEDKVKEGKIGKKKGRIHEVRYMDNNDDGRVVDEDELGRDFEGDIDNHADDHVEKGSDELLNKKRKMGDNKGKGEKKVAKLKKEDGFKKKKAKNEDVTKQKKIKKNALALESGGMQVKDNKKKKRLAA</sequence>
<dbReference type="InterPro" id="IPR023674">
    <property type="entry name" value="Ribosomal_uL1-like"/>
</dbReference>
<feature type="compositionally biased region" description="Basic and acidic residues" evidence="1">
    <location>
        <begin position="363"/>
        <end position="420"/>
    </location>
</feature>
<dbReference type="InterPro" id="IPR028364">
    <property type="entry name" value="Ribosomal_uL1/biogenesis"/>
</dbReference>
<keyword evidence="3" id="KW-1185">Reference proteome</keyword>
<dbReference type="CDD" id="cd00403">
    <property type="entry name" value="Ribosomal_L1"/>
    <property type="match status" value="1"/>
</dbReference>
<dbReference type="AlphaFoldDB" id="A0AAD6Q461"/>
<dbReference type="GO" id="GO:0003723">
    <property type="term" value="F:RNA binding"/>
    <property type="evidence" value="ECO:0007669"/>
    <property type="project" value="InterPro"/>
</dbReference>
<dbReference type="FunFam" id="3.40.50.790:FF:000012">
    <property type="entry name" value="Ribosomal protein L1p/L10e family"/>
    <property type="match status" value="1"/>
</dbReference>
<proteinExistence type="predicted"/>
<evidence type="ECO:0000313" key="3">
    <source>
        <dbReference type="Proteomes" id="UP001164929"/>
    </source>
</evidence>
<accession>A0AAD6Q461</accession>
<name>A0AAD6Q461_9ROSI</name>
<evidence type="ECO:0000256" key="1">
    <source>
        <dbReference type="SAM" id="MobiDB-lite"/>
    </source>
</evidence>
<dbReference type="Gene3D" id="3.40.50.790">
    <property type="match status" value="1"/>
</dbReference>
<gene>
    <name evidence="2" type="ORF">NC653_030006</name>
</gene>
<dbReference type="InterPro" id="IPR016095">
    <property type="entry name" value="Ribosomal_uL1_3-a/b-sand"/>
</dbReference>
<dbReference type="InterPro" id="IPR050257">
    <property type="entry name" value="eL8/uL1-like"/>
</dbReference>
<dbReference type="EMBL" id="JAQIZT010000012">
    <property type="protein sequence ID" value="KAJ6978291.1"/>
    <property type="molecule type" value="Genomic_DNA"/>
</dbReference>
<reference evidence="2" key="1">
    <citation type="journal article" date="2023" name="Mol. Ecol. Resour.">
        <title>Chromosome-level genome assembly of a triploid poplar Populus alba 'Berolinensis'.</title>
        <authorList>
            <person name="Chen S."/>
            <person name="Yu Y."/>
            <person name="Wang X."/>
            <person name="Wang S."/>
            <person name="Zhang T."/>
            <person name="Zhou Y."/>
            <person name="He R."/>
            <person name="Meng N."/>
            <person name="Wang Y."/>
            <person name="Liu W."/>
            <person name="Liu Z."/>
            <person name="Liu J."/>
            <person name="Guo Q."/>
            <person name="Huang H."/>
            <person name="Sederoff R.R."/>
            <person name="Wang G."/>
            <person name="Qu G."/>
            <person name="Chen S."/>
        </authorList>
    </citation>
    <scope>NUCLEOTIDE SEQUENCE</scope>
    <source>
        <strain evidence="2">SC-2020</strain>
    </source>
</reference>
<feature type="region of interest" description="Disordered" evidence="1">
    <location>
        <begin position="363"/>
        <end position="449"/>
    </location>
</feature>
<comment type="caution">
    <text evidence="2">The sequence shown here is derived from an EMBL/GenBank/DDBJ whole genome shotgun (WGS) entry which is preliminary data.</text>
</comment>
<dbReference type="Proteomes" id="UP001164929">
    <property type="component" value="Chromosome 12"/>
</dbReference>
<organism evidence="2 3">
    <name type="scientific">Populus alba x Populus x berolinensis</name>
    <dbReference type="NCBI Taxonomy" id="444605"/>
    <lineage>
        <taxon>Eukaryota</taxon>
        <taxon>Viridiplantae</taxon>
        <taxon>Streptophyta</taxon>
        <taxon>Embryophyta</taxon>
        <taxon>Tracheophyta</taxon>
        <taxon>Spermatophyta</taxon>
        <taxon>Magnoliopsida</taxon>
        <taxon>eudicotyledons</taxon>
        <taxon>Gunneridae</taxon>
        <taxon>Pentapetalae</taxon>
        <taxon>rosids</taxon>
        <taxon>fabids</taxon>
        <taxon>Malpighiales</taxon>
        <taxon>Salicaceae</taxon>
        <taxon>Saliceae</taxon>
        <taxon>Populus</taxon>
    </lineage>
</organism>
<dbReference type="Pfam" id="PF00687">
    <property type="entry name" value="Ribosomal_L1"/>
    <property type="match status" value="1"/>
</dbReference>
<evidence type="ECO:0000313" key="2">
    <source>
        <dbReference type="EMBL" id="KAJ6978291.1"/>
    </source>
</evidence>
<protein>
    <submittedName>
        <fullName evidence="2">Ribosomal L1 domain-containing protein 1-like</fullName>
    </submittedName>
</protein>
<dbReference type="PANTHER" id="PTHR23105">
    <property type="entry name" value="RIBOSOMAL PROTEIN L7AE FAMILY MEMBER"/>
    <property type="match status" value="1"/>
</dbReference>